<dbReference type="InterPro" id="IPR029063">
    <property type="entry name" value="SAM-dependent_MTases_sf"/>
</dbReference>
<reference evidence="4" key="1">
    <citation type="submission" date="2018-05" db="EMBL/GenBank/DDBJ databases">
        <authorList>
            <person name="Lanie J.A."/>
            <person name="Ng W.-L."/>
            <person name="Kazmierczak K.M."/>
            <person name="Andrzejewski T.M."/>
            <person name="Davidsen T.M."/>
            <person name="Wayne K.J."/>
            <person name="Tettelin H."/>
            <person name="Glass J.I."/>
            <person name="Rusch D."/>
            <person name="Podicherti R."/>
            <person name="Tsui H.-C.T."/>
            <person name="Winkler M.E."/>
        </authorList>
    </citation>
    <scope>NUCLEOTIDE SEQUENCE</scope>
</reference>
<dbReference type="EMBL" id="UINC01041513">
    <property type="protein sequence ID" value="SVB42886.1"/>
    <property type="molecule type" value="Genomic_DNA"/>
</dbReference>
<dbReference type="Pfam" id="PF13649">
    <property type="entry name" value="Methyltransf_25"/>
    <property type="match status" value="1"/>
</dbReference>
<gene>
    <name evidence="4" type="ORF">METZ01_LOCUS195740</name>
</gene>
<sequence length="258" mass="29170">MIKTSELGLPLEYKKLPEFFDAHNISDDTISTNTVIEKLLNEQNVKSVLDFTCGTGSQVFFLKKIGYDIAGVDFSPALLKIARNKALQKNLSINFIDGDMRSSKIGKYDAVITIFNAIGHLSKNDFQNTLKNIYNNLNDGGVYVFDIFNLEAMNDDFVNDLAMNYTKFIDDCQLHHIQHSTINRIEGLLTSFDTYSIQKNNNKTKTLTNTFSLQIYSSKELGELLTKNGFKTLGQYSLDKSKFVEEKSINILTVAKKI</sequence>
<dbReference type="Gene3D" id="3.40.50.150">
    <property type="entry name" value="Vaccinia Virus protein VP39"/>
    <property type="match status" value="1"/>
</dbReference>
<evidence type="ECO:0000256" key="1">
    <source>
        <dbReference type="ARBA" id="ARBA00022603"/>
    </source>
</evidence>
<evidence type="ECO:0000259" key="3">
    <source>
        <dbReference type="Pfam" id="PF13649"/>
    </source>
</evidence>
<dbReference type="GO" id="GO:0008168">
    <property type="term" value="F:methyltransferase activity"/>
    <property type="evidence" value="ECO:0007669"/>
    <property type="project" value="UniProtKB-KW"/>
</dbReference>
<protein>
    <recommendedName>
        <fullName evidence="3">Methyltransferase domain-containing protein</fullName>
    </recommendedName>
</protein>
<dbReference type="PANTHER" id="PTHR43861:SF1">
    <property type="entry name" value="TRANS-ACONITATE 2-METHYLTRANSFERASE"/>
    <property type="match status" value="1"/>
</dbReference>
<dbReference type="PANTHER" id="PTHR43861">
    <property type="entry name" value="TRANS-ACONITATE 2-METHYLTRANSFERASE-RELATED"/>
    <property type="match status" value="1"/>
</dbReference>
<dbReference type="SUPFAM" id="SSF53335">
    <property type="entry name" value="S-adenosyl-L-methionine-dependent methyltransferases"/>
    <property type="match status" value="1"/>
</dbReference>
<evidence type="ECO:0000256" key="2">
    <source>
        <dbReference type="ARBA" id="ARBA00022679"/>
    </source>
</evidence>
<feature type="domain" description="Methyltransferase" evidence="3">
    <location>
        <begin position="48"/>
        <end position="141"/>
    </location>
</feature>
<accession>A0A382DWL5</accession>
<proteinExistence type="predicted"/>
<name>A0A382DWL5_9ZZZZ</name>
<dbReference type="GO" id="GO:0032259">
    <property type="term" value="P:methylation"/>
    <property type="evidence" value="ECO:0007669"/>
    <property type="project" value="UniProtKB-KW"/>
</dbReference>
<keyword evidence="2" id="KW-0808">Transferase</keyword>
<dbReference type="AlphaFoldDB" id="A0A382DWL5"/>
<dbReference type="InterPro" id="IPR041698">
    <property type="entry name" value="Methyltransf_25"/>
</dbReference>
<keyword evidence="1" id="KW-0489">Methyltransferase</keyword>
<dbReference type="CDD" id="cd02440">
    <property type="entry name" value="AdoMet_MTases"/>
    <property type="match status" value="1"/>
</dbReference>
<evidence type="ECO:0000313" key="4">
    <source>
        <dbReference type="EMBL" id="SVB42886.1"/>
    </source>
</evidence>
<organism evidence="4">
    <name type="scientific">marine metagenome</name>
    <dbReference type="NCBI Taxonomy" id="408172"/>
    <lineage>
        <taxon>unclassified sequences</taxon>
        <taxon>metagenomes</taxon>
        <taxon>ecological metagenomes</taxon>
    </lineage>
</organism>
<dbReference type="Gene3D" id="2.20.25.110">
    <property type="entry name" value="S-adenosyl-L-methionine-dependent methyltransferases"/>
    <property type="match status" value="1"/>
</dbReference>